<evidence type="ECO:0000313" key="2">
    <source>
        <dbReference type="Proteomes" id="UP001152795"/>
    </source>
</evidence>
<keyword evidence="2" id="KW-1185">Reference proteome</keyword>
<dbReference type="AlphaFoldDB" id="A0A7D9M4R1"/>
<dbReference type="Proteomes" id="UP001152795">
    <property type="component" value="Unassembled WGS sequence"/>
</dbReference>
<dbReference type="OrthoDB" id="8039770at2759"/>
<name>A0A7D9M4R1_PARCT</name>
<sequence length="117" mass="13704">MATMPIVNPMPLFDPDSDIGANIGPKWKIWMEDFEMYITANGITDKAKKRALLLYQAGTRVREIFRQVPDNGDDEGYDKAVKKLNEYFEPQKHRLYEAYKFREAQQDGSETLDQYYI</sequence>
<organism evidence="1 2">
    <name type="scientific">Paramuricea clavata</name>
    <name type="common">Red gorgonian</name>
    <name type="synonym">Violescent sea-whip</name>
    <dbReference type="NCBI Taxonomy" id="317549"/>
    <lineage>
        <taxon>Eukaryota</taxon>
        <taxon>Metazoa</taxon>
        <taxon>Cnidaria</taxon>
        <taxon>Anthozoa</taxon>
        <taxon>Octocorallia</taxon>
        <taxon>Malacalcyonacea</taxon>
        <taxon>Plexauridae</taxon>
        <taxon>Paramuricea</taxon>
    </lineage>
</organism>
<evidence type="ECO:0000313" key="1">
    <source>
        <dbReference type="EMBL" id="CAB4042629.1"/>
    </source>
</evidence>
<dbReference type="PANTHER" id="PTHR33198:SF20">
    <property type="entry name" value="RETROTRANSPOSON GAG DOMAIN-CONTAINING PROTEIN"/>
    <property type="match status" value="1"/>
</dbReference>
<gene>
    <name evidence="1" type="ORF">PACLA_8A019824</name>
</gene>
<reference evidence="1" key="1">
    <citation type="submission" date="2020-04" db="EMBL/GenBank/DDBJ databases">
        <authorList>
            <person name="Alioto T."/>
            <person name="Alioto T."/>
            <person name="Gomez Garrido J."/>
        </authorList>
    </citation>
    <scope>NUCLEOTIDE SEQUENCE</scope>
    <source>
        <strain evidence="1">A484AB</strain>
    </source>
</reference>
<dbReference type="PANTHER" id="PTHR33198">
    <property type="entry name" value="ANK_REP_REGION DOMAIN-CONTAINING PROTEIN-RELATED"/>
    <property type="match status" value="1"/>
</dbReference>
<proteinExistence type="predicted"/>
<comment type="caution">
    <text evidence="1">The sequence shown here is derived from an EMBL/GenBank/DDBJ whole genome shotgun (WGS) entry which is preliminary data.</text>
</comment>
<dbReference type="EMBL" id="CACRXK020030503">
    <property type="protein sequence ID" value="CAB4042629.1"/>
    <property type="molecule type" value="Genomic_DNA"/>
</dbReference>
<accession>A0A7D9M4R1</accession>
<protein>
    <submittedName>
        <fullName evidence="1">Uncharacterized protein</fullName>
    </submittedName>
</protein>